<gene>
    <name evidence="3" type="ORF">SNAT2548_LOCUS30723</name>
</gene>
<sequence>MASFACSQLGNLLDEIDGGSGDKVQVRVYRVSFKELIQGKDLIEHNVKHINHECKTKCKSCGASADVQGSLANSLGGLLTSASQAAGSVASSSTNAAKAQFDAITSLLGEDEEEAEEVPGEAQGSRSNGVPEPAPSPSVPSTRAGVVSAEQPPDEVPEASPAPSTSEFVAQGWSFEALWCICGGAQCEGFLLKAGS</sequence>
<proteinExistence type="predicted"/>
<evidence type="ECO:0000256" key="1">
    <source>
        <dbReference type="SAM" id="MobiDB-lite"/>
    </source>
</evidence>
<dbReference type="EMBL" id="CAJNDS010002620">
    <property type="protein sequence ID" value="CAE7547396.1"/>
    <property type="molecule type" value="Genomic_DNA"/>
</dbReference>
<reference evidence="3" key="1">
    <citation type="submission" date="2021-02" db="EMBL/GenBank/DDBJ databases">
        <authorList>
            <person name="Dougan E. K."/>
            <person name="Rhodes N."/>
            <person name="Thang M."/>
            <person name="Chan C."/>
        </authorList>
    </citation>
    <scope>NUCLEOTIDE SEQUENCE</scope>
</reference>
<dbReference type="AlphaFoldDB" id="A0A812TZ04"/>
<feature type="domain" description="Post-SET" evidence="2">
    <location>
        <begin position="176"/>
        <end position="192"/>
    </location>
</feature>
<evidence type="ECO:0000259" key="2">
    <source>
        <dbReference type="PROSITE" id="PS50868"/>
    </source>
</evidence>
<dbReference type="PROSITE" id="PS50868">
    <property type="entry name" value="POST_SET"/>
    <property type="match status" value="1"/>
</dbReference>
<accession>A0A812TZ04</accession>
<protein>
    <recommendedName>
        <fullName evidence="2">Post-SET domain-containing protein</fullName>
    </recommendedName>
</protein>
<dbReference type="Proteomes" id="UP000604046">
    <property type="component" value="Unassembled WGS sequence"/>
</dbReference>
<organism evidence="3 4">
    <name type="scientific">Symbiodinium natans</name>
    <dbReference type="NCBI Taxonomy" id="878477"/>
    <lineage>
        <taxon>Eukaryota</taxon>
        <taxon>Sar</taxon>
        <taxon>Alveolata</taxon>
        <taxon>Dinophyceae</taxon>
        <taxon>Suessiales</taxon>
        <taxon>Symbiodiniaceae</taxon>
        <taxon>Symbiodinium</taxon>
    </lineage>
</organism>
<evidence type="ECO:0000313" key="4">
    <source>
        <dbReference type="Proteomes" id="UP000604046"/>
    </source>
</evidence>
<evidence type="ECO:0000313" key="3">
    <source>
        <dbReference type="EMBL" id="CAE7547396.1"/>
    </source>
</evidence>
<feature type="region of interest" description="Disordered" evidence="1">
    <location>
        <begin position="111"/>
        <end position="165"/>
    </location>
</feature>
<name>A0A812TZ04_9DINO</name>
<comment type="caution">
    <text evidence="3">The sequence shown here is derived from an EMBL/GenBank/DDBJ whole genome shotgun (WGS) entry which is preliminary data.</text>
</comment>
<keyword evidence="4" id="KW-1185">Reference proteome</keyword>
<dbReference type="InterPro" id="IPR003616">
    <property type="entry name" value="Post-SET_dom"/>
</dbReference>